<comment type="caution">
    <text evidence="1">The sequence shown here is derived from an EMBL/GenBank/DDBJ whole genome shotgun (WGS) entry which is preliminary data.</text>
</comment>
<dbReference type="EMBL" id="DSPJ01000035">
    <property type="protein sequence ID" value="HEX61759.1"/>
    <property type="molecule type" value="Genomic_DNA"/>
</dbReference>
<name>A0A831Z173_UNCKA</name>
<evidence type="ECO:0000313" key="1">
    <source>
        <dbReference type="EMBL" id="HEX61759.1"/>
    </source>
</evidence>
<reference evidence="1" key="1">
    <citation type="journal article" date="2020" name="mSystems">
        <title>Genome- and Community-Level Interaction Insights into Carbon Utilization and Element Cycling Functions of Hydrothermarchaeota in Hydrothermal Sediment.</title>
        <authorList>
            <person name="Zhou Z."/>
            <person name="Liu Y."/>
            <person name="Xu W."/>
            <person name="Pan J."/>
            <person name="Luo Z.H."/>
            <person name="Li M."/>
        </authorList>
    </citation>
    <scope>NUCLEOTIDE SEQUENCE [LARGE SCALE GENOMIC DNA]</scope>
    <source>
        <strain evidence="1">SpSt-361</strain>
    </source>
</reference>
<dbReference type="AlphaFoldDB" id="A0A831Z173"/>
<protein>
    <submittedName>
        <fullName evidence="1">Uncharacterized protein</fullName>
    </submittedName>
</protein>
<sequence length="87" mass="9801">MAEPDVYEEARRQLLLVYDILSGCHTMVERSRAVEEGSEVFNSGLSRVSSRMRMAMENLAEALGILEMWERERTESDDLAGSEDSAS</sequence>
<organism evidence="1">
    <name type="scientific">candidate division WWE3 bacterium</name>
    <dbReference type="NCBI Taxonomy" id="2053526"/>
    <lineage>
        <taxon>Bacteria</taxon>
        <taxon>Katanobacteria</taxon>
    </lineage>
</organism>
<proteinExistence type="predicted"/>
<gene>
    <name evidence="1" type="ORF">ENR01_01190</name>
</gene>
<accession>A0A831Z173</accession>